<name>C6HDD1_AJECH</name>
<accession>C6HDD1</accession>
<dbReference type="HOGENOM" id="CLU_2049022_0_0_1"/>
<dbReference type="EMBL" id="GG692423">
    <property type="protein sequence ID" value="EER41565.1"/>
    <property type="molecule type" value="Genomic_DNA"/>
</dbReference>
<protein>
    <submittedName>
        <fullName evidence="1">Uncharacterized protein</fullName>
    </submittedName>
</protein>
<evidence type="ECO:0000313" key="2">
    <source>
        <dbReference type="Proteomes" id="UP000002624"/>
    </source>
</evidence>
<reference evidence="2" key="1">
    <citation type="submission" date="2009-05" db="EMBL/GenBank/DDBJ databases">
        <title>The genome sequence of Ajellomyces capsulatus strain H143.</title>
        <authorList>
            <person name="Champion M."/>
            <person name="Cuomo C.A."/>
            <person name="Ma L.-J."/>
            <person name="Henn M.R."/>
            <person name="Sil A."/>
            <person name="Goldman B."/>
            <person name="Young S.K."/>
            <person name="Kodira C.D."/>
            <person name="Zeng Q."/>
            <person name="Koehrsen M."/>
            <person name="Alvarado L."/>
            <person name="Berlin A.M."/>
            <person name="Borenstein D."/>
            <person name="Chen Z."/>
            <person name="Engels R."/>
            <person name="Freedman E."/>
            <person name="Gellesch M."/>
            <person name="Goldberg J."/>
            <person name="Griggs A."/>
            <person name="Gujja S."/>
            <person name="Heiman D.I."/>
            <person name="Hepburn T.A."/>
            <person name="Howarth C."/>
            <person name="Jen D."/>
            <person name="Larson L."/>
            <person name="Lewis B."/>
            <person name="Mehta T."/>
            <person name="Park D."/>
            <person name="Pearson M."/>
            <person name="Roberts A."/>
            <person name="Saif S."/>
            <person name="Shea T.D."/>
            <person name="Shenoy N."/>
            <person name="Sisk P."/>
            <person name="Stolte C."/>
            <person name="Sykes S."/>
            <person name="Walk T."/>
            <person name="White J."/>
            <person name="Yandava C."/>
            <person name="Klein B."/>
            <person name="McEwen J.G."/>
            <person name="Puccia R."/>
            <person name="Goldman G.H."/>
            <person name="Felipe M.S."/>
            <person name="Nino-Vega G."/>
            <person name="San-Blas G."/>
            <person name="Taylor J.W."/>
            <person name="Mendoza L."/>
            <person name="Galagan J.E."/>
            <person name="Nusbaum C."/>
            <person name="Birren B.W."/>
        </authorList>
    </citation>
    <scope>NUCLEOTIDE SEQUENCE [LARGE SCALE GENOMIC DNA]</scope>
    <source>
        <strain evidence="2">H143</strain>
    </source>
</reference>
<sequence length="120" mass="14012">MLPSTLTPPSPISKVDLKTFFKHEGNYQGLFELCLSRGLQRAPSWDMPKWSRLVTRELGARRLYRLDRVMSHHPWRRASTLPLQPHLDISAIFISLQQDSMLLQPFPDLLQRHNQEKPAQ</sequence>
<evidence type="ECO:0000313" key="1">
    <source>
        <dbReference type="EMBL" id="EER41565.1"/>
    </source>
</evidence>
<dbReference type="Proteomes" id="UP000002624">
    <property type="component" value="Unassembled WGS sequence"/>
</dbReference>
<dbReference type="AlphaFoldDB" id="C6HDD1"/>
<dbReference type="VEuPathDB" id="FungiDB:HCDG_04212"/>
<gene>
    <name evidence="1" type="ORF">HCDG_04212</name>
</gene>
<proteinExistence type="predicted"/>
<organism evidence="1 2">
    <name type="scientific">Ajellomyces capsulatus (strain H143)</name>
    <name type="common">Darling's disease fungus</name>
    <name type="synonym">Histoplasma capsulatum</name>
    <dbReference type="NCBI Taxonomy" id="544712"/>
    <lineage>
        <taxon>Eukaryota</taxon>
        <taxon>Fungi</taxon>
        <taxon>Dikarya</taxon>
        <taxon>Ascomycota</taxon>
        <taxon>Pezizomycotina</taxon>
        <taxon>Eurotiomycetes</taxon>
        <taxon>Eurotiomycetidae</taxon>
        <taxon>Onygenales</taxon>
        <taxon>Ajellomycetaceae</taxon>
        <taxon>Histoplasma</taxon>
    </lineage>
</organism>